<evidence type="ECO:0000256" key="4">
    <source>
        <dbReference type="ARBA" id="ARBA00022525"/>
    </source>
</evidence>
<reference evidence="6 7" key="1">
    <citation type="journal article" date="2009" name="Nat. Genet.">
        <title>The genome of the cucumber, Cucumis sativus L.</title>
        <authorList>
            <person name="Huang S."/>
            <person name="Li R."/>
            <person name="Zhang Z."/>
            <person name="Li L."/>
            <person name="Gu X."/>
            <person name="Fan W."/>
            <person name="Lucas W.J."/>
            <person name="Wang X."/>
            <person name="Xie B."/>
            <person name="Ni P."/>
            <person name="Ren Y."/>
            <person name="Zhu H."/>
            <person name="Li J."/>
            <person name="Lin K."/>
            <person name="Jin W."/>
            <person name="Fei Z."/>
            <person name="Li G."/>
            <person name="Staub J."/>
            <person name="Kilian A."/>
            <person name="van der Vossen E.A."/>
            <person name="Wu Y."/>
            <person name="Guo J."/>
            <person name="He J."/>
            <person name="Jia Z."/>
            <person name="Ren Y."/>
            <person name="Tian G."/>
            <person name="Lu Y."/>
            <person name="Ruan J."/>
            <person name="Qian W."/>
            <person name="Wang M."/>
            <person name="Huang Q."/>
            <person name="Li B."/>
            <person name="Xuan Z."/>
            <person name="Cao J."/>
            <person name="Asan"/>
            <person name="Wu Z."/>
            <person name="Zhang J."/>
            <person name="Cai Q."/>
            <person name="Bai Y."/>
            <person name="Zhao B."/>
            <person name="Han Y."/>
            <person name="Li Y."/>
            <person name="Li X."/>
            <person name="Wang S."/>
            <person name="Shi Q."/>
            <person name="Liu S."/>
            <person name="Cho W.K."/>
            <person name="Kim J.Y."/>
            <person name="Xu Y."/>
            <person name="Heller-Uszynska K."/>
            <person name="Miao H."/>
            <person name="Cheng Z."/>
            <person name="Zhang S."/>
            <person name="Wu J."/>
            <person name="Yang Y."/>
            <person name="Kang H."/>
            <person name="Li M."/>
            <person name="Liang H."/>
            <person name="Ren X."/>
            <person name="Shi Z."/>
            <person name="Wen M."/>
            <person name="Jian M."/>
            <person name="Yang H."/>
            <person name="Zhang G."/>
            <person name="Yang Z."/>
            <person name="Chen R."/>
            <person name="Liu S."/>
            <person name="Li J."/>
            <person name="Ma L."/>
            <person name="Liu H."/>
            <person name="Zhou Y."/>
            <person name="Zhao J."/>
            <person name="Fang X."/>
            <person name="Li G."/>
            <person name="Fang L."/>
            <person name="Li Y."/>
            <person name="Liu D."/>
            <person name="Zheng H."/>
            <person name="Zhang Y."/>
            <person name="Qin N."/>
            <person name="Li Z."/>
            <person name="Yang G."/>
            <person name="Yang S."/>
            <person name="Bolund L."/>
            <person name="Kristiansen K."/>
            <person name="Zheng H."/>
            <person name="Li S."/>
            <person name="Zhang X."/>
            <person name="Yang H."/>
            <person name="Wang J."/>
            <person name="Sun R."/>
            <person name="Zhang B."/>
            <person name="Jiang S."/>
            <person name="Wang J."/>
            <person name="Du Y."/>
            <person name="Li S."/>
        </authorList>
    </citation>
    <scope>NUCLEOTIDE SEQUENCE [LARGE SCALE GENOMIC DNA]</scope>
    <source>
        <strain evidence="7">cv. 9930</strain>
    </source>
</reference>
<evidence type="ECO:0000256" key="3">
    <source>
        <dbReference type="ARBA" id="ARBA00022471"/>
    </source>
</evidence>
<gene>
    <name evidence="6" type="ORF">Csa_3G623980</name>
</gene>
<dbReference type="Pfam" id="PF05938">
    <property type="entry name" value="Self-incomp_S1"/>
    <property type="match status" value="1"/>
</dbReference>
<dbReference type="EMBL" id="CM002924">
    <property type="protein sequence ID" value="KGN58330.1"/>
    <property type="molecule type" value="Genomic_DNA"/>
</dbReference>
<keyword evidence="7" id="KW-1185">Reference proteome</keyword>
<name>A0A0A0L8P9_CUCSA</name>
<dbReference type="Proteomes" id="UP000029981">
    <property type="component" value="Chromosome 3"/>
</dbReference>
<protein>
    <submittedName>
        <fullName evidence="6">Uncharacterized protein</fullName>
    </submittedName>
</protein>
<keyword evidence="4" id="KW-0964">Secreted</keyword>
<accession>A0A0A0L8P9</accession>
<dbReference type="AlphaFoldDB" id="A0A0A0L8P9"/>
<organism evidence="6 7">
    <name type="scientific">Cucumis sativus</name>
    <name type="common">Cucumber</name>
    <dbReference type="NCBI Taxonomy" id="3659"/>
    <lineage>
        <taxon>Eukaryota</taxon>
        <taxon>Viridiplantae</taxon>
        <taxon>Streptophyta</taxon>
        <taxon>Embryophyta</taxon>
        <taxon>Tracheophyta</taxon>
        <taxon>Spermatophyta</taxon>
        <taxon>Magnoliopsida</taxon>
        <taxon>eudicotyledons</taxon>
        <taxon>Gunneridae</taxon>
        <taxon>Pentapetalae</taxon>
        <taxon>rosids</taxon>
        <taxon>fabids</taxon>
        <taxon>Cucurbitales</taxon>
        <taxon>Cucurbitaceae</taxon>
        <taxon>Benincaseae</taxon>
        <taxon>Cucumis</taxon>
    </lineage>
</organism>
<evidence type="ECO:0000313" key="7">
    <source>
        <dbReference type="Proteomes" id="UP000029981"/>
    </source>
</evidence>
<dbReference type="GO" id="GO:0005576">
    <property type="term" value="C:extracellular region"/>
    <property type="evidence" value="ECO:0007669"/>
    <property type="project" value="UniProtKB-SubCell"/>
</dbReference>
<sequence>MSNDHNHVSLEVFWPEAASKPYLSYRCRDNVCYWSARNDGIYIYNVPENKFELHTKWLPGL</sequence>
<evidence type="ECO:0000313" key="6">
    <source>
        <dbReference type="EMBL" id="KGN58330.1"/>
    </source>
</evidence>
<evidence type="ECO:0000256" key="1">
    <source>
        <dbReference type="ARBA" id="ARBA00004613"/>
    </source>
</evidence>
<dbReference type="GO" id="GO:0060320">
    <property type="term" value="P:rejection of self pollen"/>
    <property type="evidence" value="ECO:0007669"/>
    <property type="project" value="UniProtKB-KW"/>
</dbReference>
<keyword evidence="5" id="KW-0732">Signal</keyword>
<comment type="similarity">
    <text evidence="2">Belongs to the plant self-incompatibility (S1) protein family.</text>
</comment>
<dbReference type="Gramene" id="KGN58330">
    <property type="protein sequence ID" value="KGN58330"/>
    <property type="gene ID" value="Csa_3G623980"/>
</dbReference>
<keyword evidence="3" id="KW-0713">Self-incompatibility</keyword>
<reference evidence="6 7" key="3">
    <citation type="journal article" date="2010" name="BMC Genomics">
        <title>Transcriptome sequencing and comparative analysis of cucumber flowers with different sex types.</title>
        <authorList>
            <person name="Guo S."/>
            <person name="Zheng Y."/>
            <person name="Joung J.G."/>
            <person name="Liu S."/>
            <person name="Zhang Z."/>
            <person name="Crasta O.R."/>
            <person name="Sobral B.W."/>
            <person name="Xu Y."/>
            <person name="Huang S."/>
            <person name="Fei Z."/>
        </authorList>
    </citation>
    <scope>NUCLEOTIDE SEQUENCE [LARGE SCALE GENOMIC DNA]</scope>
    <source>
        <strain evidence="7">cv. 9930</strain>
    </source>
</reference>
<evidence type="ECO:0000256" key="5">
    <source>
        <dbReference type="ARBA" id="ARBA00022729"/>
    </source>
</evidence>
<proteinExistence type="inferred from homology"/>
<reference evidence="6 7" key="2">
    <citation type="journal article" date="2009" name="PLoS ONE">
        <title>An integrated genetic and cytogenetic map of the cucumber genome.</title>
        <authorList>
            <person name="Ren Y."/>
            <person name="Zhang Z."/>
            <person name="Liu J."/>
            <person name="Staub J.E."/>
            <person name="Han Y."/>
            <person name="Cheng Z."/>
            <person name="Li X."/>
            <person name="Lu J."/>
            <person name="Miao H."/>
            <person name="Kang H."/>
            <person name="Xie B."/>
            <person name="Gu X."/>
            <person name="Wang X."/>
            <person name="Du Y."/>
            <person name="Jin W."/>
            <person name="Huang S."/>
        </authorList>
    </citation>
    <scope>NUCLEOTIDE SEQUENCE [LARGE SCALE GENOMIC DNA]</scope>
    <source>
        <strain evidence="7">cv. 9930</strain>
    </source>
</reference>
<reference evidence="6 7" key="4">
    <citation type="journal article" date="2011" name="BMC Genomics">
        <title>RNA-Seq improves annotation of protein-coding genes in the cucumber genome.</title>
        <authorList>
            <person name="Li Z."/>
            <person name="Zhang Z."/>
            <person name="Yan P."/>
            <person name="Huang S."/>
            <person name="Fei Z."/>
            <person name="Lin K."/>
        </authorList>
    </citation>
    <scope>NUCLEOTIDE SEQUENCE [LARGE SCALE GENOMIC DNA]</scope>
    <source>
        <strain evidence="7">cv. 9930</strain>
    </source>
</reference>
<comment type="subcellular location">
    <subcellularLocation>
        <location evidence="1">Secreted</location>
    </subcellularLocation>
</comment>
<evidence type="ECO:0000256" key="2">
    <source>
        <dbReference type="ARBA" id="ARBA00005581"/>
    </source>
</evidence>
<dbReference type="InterPro" id="IPR010264">
    <property type="entry name" value="Self-incomp_S1"/>
</dbReference>